<reference evidence="2 3" key="1">
    <citation type="journal article" date="2019" name="Sci. Rep.">
        <title>Orb-weaving spider Araneus ventricosus genome elucidates the spidroin gene catalogue.</title>
        <authorList>
            <person name="Kono N."/>
            <person name="Nakamura H."/>
            <person name="Ohtoshi R."/>
            <person name="Moran D.A.P."/>
            <person name="Shinohara A."/>
            <person name="Yoshida Y."/>
            <person name="Fujiwara M."/>
            <person name="Mori M."/>
            <person name="Tomita M."/>
            <person name="Arakawa K."/>
        </authorList>
    </citation>
    <scope>NUCLEOTIDE SEQUENCE [LARGE SCALE GENOMIC DNA]</scope>
</reference>
<gene>
    <name evidence="2" type="ORF">AVEN_201028_1</name>
</gene>
<dbReference type="Proteomes" id="UP000499080">
    <property type="component" value="Unassembled WGS sequence"/>
</dbReference>
<feature type="compositionally biased region" description="Basic residues" evidence="1">
    <location>
        <begin position="1"/>
        <end position="10"/>
    </location>
</feature>
<feature type="region of interest" description="Disordered" evidence="1">
    <location>
        <begin position="1"/>
        <end position="21"/>
    </location>
</feature>
<dbReference type="AlphaFoldDB" id="A0A4Y2L026"/>
<organism evidence="2 3">
    <name type="scientific">Araneus ventricosus</name>
    <name type="common">Orbweaver spider</name>
    <name type="synonym">Epeira ventricosa</name>
    <dbReference type="NCBI Taxonomy" id="182803"/>
    <lineage>
        <taxon>Eukaryota</taxon>
        <taxon>Metazoa</taxon>
        <taxon>Ecdysozoa</taxon>
        <taxon>Arthropoda</taxon>
        <taxon>Chelicerata</taxon>
        <taxon>Arachnida</taxon>
        <taxon>Araneae</taxon>
        <taxon>Araneomorphae</taxon>
        <taxon>Entelegynae</taxon>
        <taxon>Araneoidea</taxon>
        <taxon>Araneidae</taxon>
        <taxon>Araneus</taxon>
    </lineage>
</organism>
<sequence length="66" mass="7717">MKPRLAARHPNKLDGLIAPDTNMGAKNYVRLTPLQELQQTSQEARRRALEERYRNFELRSYGEDDS</sequence>
<evidence type="ECO:0000313" key="3">
    <source>
        <dbReference type="Proteomes" id="UP000499080"/>
    </source>
</evidence>
<proteinExistence type="predicted"/>
<name>A0A4Y2L026_ARAVE</name>
<accession>A0A4Y2L026</accession>
<evidence type="ECO:0000313" key="2">
    <source>
        <dbReference type="EMBL" id="GBN07908.1"/>
    </source>
</evidence>
<dbReference type="EMBL" id="BGPR01005206">
    <property type="protein sequence ID" value="GBN07908.1"/>
    <property type="molecule type" value="Genomic_DNA"/>
</dbReference>
<comment type="caution">
    <text evidence="2">The sequence shown here is derived from an EMBL/GenBank/DDBJ whole genome shotgun (WGS) entry which is preliminary data.</text>
</comment>
<evidence type="ECO:0000256" key="1">
    <source>
        <dbReference type="SAM" id="MobiDB-lite"/>
    </source>
</evidence>
<keyword evidence="3" id="KW-1185">Reference proteome</keyword>
<protein>
    <submittedName>
        <fullName evidence="2">Uncharacterized protein</fullName>
    </submittedName>
</protein>